<dbReference type="AlphaFoldDB" id="A0A0R2L2L6"/>
<dbReference type="Proteomes" id="UP000051886">
    <property type="component" value="Unassembled WGS sequence"/>
</dbReference>
<dbReference type="PATRIC" id="fig|449659.4.peg.900"/>
<keyword evidence="10" id="KW-1185">Reference proteome</keyword>
<evidence type="ECO:0000256" key="4">
    <source>
        <dbReference type="ARBA" id="ARBA00022801"/>
    </source>
</evidence>
<accession>A0A0R2L2L6</accession>
<dbReference type="PANTHER" id="PTHR13604:SF0">
    <property type="entry name" value="ABASIC SITE PROCESSING PROTEIN HMCES"/>
    <property type="match status" value="1"/>
</dbReference>
<name>A0A0R2L2L6_9LACO</name>
<proteinExistence type="inferred from homology"/>
<keyword evidence="4 8" id="KW-0378">Hydrolase</keyword>
<dbReference type="SUPFAM" id="SSF143081">
    <property type="entry name" value="BB1717-like"/>
    <property type="match status" value="1"/>
</dbReference>
<dbReference type="PANTHER" id="PTHR13604">
    <property type="entry name" value="DC12-RELATED"/>
    <property type="match status" value="1"/>
</dbReference>
<organism evidence="9 10">
    <name type="scientific">Ligilactobacillus pobuzihii</name>
    <dbReference type="NCBI Taxonomy" id="449659"/>
    <lineage>
        <taxon>Bacteria</taxon>
        <taxon>Bacillati</taxon>
        <taxon>Bacillota</taxon>
        <taxon>Bacilli</taxon>
        <taxon>Lactobacillales</taxon>
        <taxon>Lactobacillaceae</taxon>
        <taxon>Ligilactobacillus</taxon>
    </lineage>
</organism>
<dbReference type="GO" id="GO:0006508">
    <property type="term" value="P:proteolysis"/>
    <property type="evidence" value="ECO:0007669"/>
    <property type="project" value="UniProtKB-KW"/>
</dbReference>
<keyword evidence="7" id="KW-0456">Lyase</keyword>
<dbReference type="InterPro" id="IPR003738">
    <property type="entry name" value="SRAP"/>
</dbReference>
<protein>
    <recommendedName>
        <fullName evidence="8">Abasic site processing protein</fullName>
        <ecNumber evidence="8">3.4.-.-</ecNumber>
    </recommendedName>
</protein>
<dbReference type="OrthoDB" id="9782620at2"/>
<reference evidence="9 10" key="1">
    <citation type="journal article" date="2015" name="Genome Announc.">
        <title>Expanding the biotechnology potential of lactobacilli through comparative genomics of 213 strains and associated genera.</title>
        <authorList>
            <person name="Sun Z."/>
            <person name="Harris H.M."/>
            <person name="McCann A."/>
            <person name="Guo C."/>
            <person name="Argimon S."/>
            <person name="Zhang W."/>
            <person name="Yang X."/>
            <person name="Jeffery I.B."/>
            <person name="Cooney J.C."/>
            <person name="Kagawa T.F."/>
            <person name="Liu W."/>
            <person name="Song Y."/>
            <person name="Salvetti E."/>
            <person name="Wrobel A."/>
            <person name="Rasinkangas P."/>
            <person name="Parkhill J."/>
            <person name="Rea M.C."/>
            <person name="O'Sullivan O."/>
            <person name="Ritari J."/>
            <person name="Douillard F.P."/>
            <person name="Paul Ross R."/>
            <person name="Yang R."/>
            <person name="Briner A.E."/>
            <person name="Felis G.E."/>
            <person name="de Vos W.M."/>
            <person name="Barrangou R."/>
            <person name="Klaenhammer T.R."/>
            <person name="Caufield P.W."/>
            <person name="Cui Y."/>
            <person name="Zhang H."/>
            <person name="O'Toole P.W."/>
        </authorList>
    </citation>
    <scope>NUCLEOTIDE SEQUENCE [LARGE SCALE GENOMIC DNA]</scope>
    <source>
        <strain evidence="9 10">NBRC 103219</strain>
    </source>
</reference>
<dbReference type="Pfam" id="PF02586">
    <property type="entry name" value="SRAP"/>
    <property type="match status" value="1"/>
</dbReference>
<dbReference type="EC" id="3.4.-.-" evidence="8"/>
<dbReference type="EMBL" id="JQCN01000069">
    <property type="protein sequence ID" value="KRN95870.1"/>
    <property type="molecule type" value="Genomic_DNA"/>
</dbReference>
<sequence length="183" mass="21468">MFQPDTSPEIDRIYRLAQIAGYFPKVGEVFPNDQTALIVAGSQQVQIKAIKWGFPGFKDKQVLINARAETAESKRMFAKAFATKRCVYPTTGFFEWTKQKDKIWFNYRQTPQPLYIAGFYDDFEGEDRSILLTTTPNDSVVNVHDRMPLILSKNQINRWIYQRDFAHNFLTEKMPQLENKEWK</sequence>
<evidence type="ECO:0000313" key="9">
    <source>
        <dbReference type="EMBL" id="KRN95870.1"/>
    </source>
</evidence>
<gene>
    <name evidence="9" type="ORF">IV66_GL000894</name>
</gene>
<comment type="caution">
    <text evidence="9">The sequence shown here is derived from an EMBL/GenBank/DDBJ whole genome shotgun (WGS) entry which is preliminary data.</text>
</comment>
<dbReference type="GO" id="GO:0016829">
    <property type="term" value="F:lyase activity"/>
    <property type="evidence" value="ECO:0007669"/>
    <property type="project" value="UniProtKB-KW"/>
</dbReference>
<dbReference type="Gene3D" id="3.90.1680.10">
    <property type="entry name" value="SOS response associated peptidase-like"/>
    <property type="match status" value="1"/>
</dbReference>
<evidence type="ECO:0000256" key="8">
    <source>
        <dbReference type="RuleBase" id="RU364100"/>
    </source>
</evidence>
<dbReference type="InterPro" id="IPR036590">
    <property type="entry name" value="SRAP-like"/>
</dbReference>
<evidence type="ECO:0000256" key="5">
    <source>
        <dbReference type="ARBA" id="ARBA00023124"/>
    </source>
</evidence>
<dbReference type="GO" id="GO:0003697">
    <property type="term" value="F:single-stranded DNA binding"/>
    <property type="evidence" value="ECO:0007669"/>
    <property type="project" value="InterPro"/>
</dbReference>
<evidence type="ECO:0000313" key="10">
    <source>
        <dbReference type="Proteomes" id="UP000051886"/>
    </source>
</evidence>
<dbReference type="GO" id="GO:0008233">
    <property type="term" value="F:peptidase activity"/>
    <property type="evidence" value="ECO:0007669"/>
    <property type="project" value="UniProtKB-KW"/>
</dbReference>
<keyword evidence="5" id="KW-0190">Covalent protein-DNA linkage</keyword>
<dbReference type="GO" id="GO:0106300">
    <property type="term" value="P:protein-DNA covalent cross-linking repair"/>
    <property type="evidence" value="ECO:0007669"/>
    <property type="project" value="InterPro"/>
</dbReference>
<keyword evidence="2 8" id="KW-0645">Protease</keyword>
<evidence type="ECO:0000256" key="7">
    <source>
        <dbReference type="ARBA" id="ARBA00023239"/>
    </source>
</evidence>
<evidence type="ECO:0000256" key="2">
    <source>
        <dbReference type="ARBA" id="ARBA00022670"/>
    </source>
</evidence>
<keyword evidence="6" id="KW-0238">DNA-binding</keyword>
<evidence type="ECO:0000256" key="3">
    <source>
        <dbReference type="ARBA" id="ARBA00022763"/>
    </source>
</evidence>
<comment type="similarity">
    <text evidence="1 8">Belongs to the SOS response-associated peptidase family.</text>
</comment>
<dbReference type="STRING" id="449659.IV66_GL000894"/>
<evidence type="ECO:0000256" key="1">
    <source>
        <dbReference type="ARBA" id="ARBA00008136"/>
    </source>
</evidence>
<keyword evidence="3" id="KW-0227">DNA damage</keyword>
<evidence type="ECO:0000256" key="6">
    <source>
        <dbReference type="ARBA" id="ARBA00023125"/>
    </source>
</evidence>